<evidence type="ECO:0000313" key="1">
    <source>
        <dbReference type="EMBL" id="EDP24781.1"/>
    </source>
</evidence>
<dbReference type="HOGENOM" id="CLU_3331158_0_0_9"/>
<sequence>MCNYKLYAIMDLNLFKDKFKVILSFFDKINNIFLGGKI</sequence>
<organism evidence="1 2">
    <name type="scientific">Parvimonas micra ATCC 33270</name>
    <dbReference type="NCBI Taxonomy" id="411465"/>
    <lineage>
        <taxon>Bacteria</taxon>
        <taxon>Bacillati</taxon>
        <taxon>Bacillota</taxon>
        <taxon>Tissierellia</taxon>
        <taxon>Tissierellales</taxon>
        <taxon>Peptoniphilaceae</taxon>
        <taxon>Parvimonas</taxon>
    </lineage>
</organism>
<evidence type="ECO:0000313" key="2">
    <source>
        <dbReference type="Proteomes" id="UP000003162"/>
    </source>
</evidence>
<dbReference type="AlphaFoldDB" id="A8SIW5"/>
<gene>
    <name evidence="1" type="ORF">PEPMIC_00225</name>
</gene>
<protein>
    <submittedName>
        <fullName evidence="1">Uncharacterized protein</fullName>
    </submittedName>
</protein>
<reference evidence="1 2" key="1">
    <citation type="submission" date="2007-09" db="EMBL/GenBank/DDBJ databases">
        <title>Draft genome sequence of Peptostreptococcus micros (ATCC 33270).</title>
        <authorList>
            <person name="Sudarsanam P."/>
            <person name="Ley R."/>
            <person name="Guruge J."/>
            <person name="Turnbaugh P.J."/>
            <person name="Mahowald M."/>
            <person name="Liep D."/>
            <person name="Gordon J."/>
        </authorList>
    </citation>
    <scope>NUCLEOTIDE SEQUENCE [LARGE SCALE GENOMIC DNA]</scope>
    <source>
        <strain evidence="1 2">ATCC 33270</strain>
    </source>
</reference>
<proteinExistence type="predicted"/>
<accession>A8SIW5</accession>
<dbReference type="EMBL" id="ABEE02000014">
    <property type="protein sequence ID" value="EDP24781.1"/>
    <property type="molecule type" value="Genomic_DNA"/>
</dbReference>
<name>A8SIW5_9FIRM</name>
<reference evidence="1 2" key="2">
    <citation type="submission" date="2007-09" db="EMBL/GenBank/DDBJ databases">
        <authorList>
            <person name="Fulton L."/>
            <person name="Clifton S."/>
            <person name="Fulton B."/>
            <person name="Xu J."/>
            <person name="Minx P."/>
            <person name="Pepin K.H."/>
            <person name="Johnson M."/>
            <person name="Thiruvilangam P."/>
            <person name="Bhonagiri V."/>
            <person name="Nash W.E."/>
            <person name="Mardis E.R."/>
            <person name="Wilson R.K."/>
        </authorList>
    </citation>
    <scope>NUCLEOTIDE SEQUENCE [LARGE SCALE GENOMIC DNA]</scope>
    <source>
        <strain evidence="1 2">ATCC 33270</strain>
    </source>
</reference>
<dbReference type="Proteomes" id="UP000003162">
    <property type="component" value="Unassembled WGS sequence"/>
</dbReference>
<comment type="caution">
    <text evidence="1">The sequence shown here is derived from an EMBL/GenBank/DDBJ whole genome shotgun (WGS) entry which is preliminary data.</text>
</comment>